<feature type="domain" description="ABC transporter" evidence="6">
    <location>
        <begin position="4"/>
        <end position="242"/>
    </location>
</feature>
<name>A0A1G7XYS4_9HYPH</name>
<dbReference type="PANTHER" id="PTHR43875:SF1">
    <property type="entry name" value="OSMOPROTECTIVE COMPOUNDS UPTAKE ATP-BINDING PROTEIN GGTA"/>
    <property type="match status" value="1"/>
</dbReference>
<accession>A0A1G7XYS4</accession>
<dbReference type="InterPro" id="IPR003593">
    <property type="entry name" value="AAA+_ATPase"/>
</dbReference>
<dbReference type="GO" id="GO:0140359">
    <property type="term" value="F:ABC-type transporter activity"/>
    <property type="evidence" value="ECO:0007669"/>
    <property type="project" value="UniProtKB-ARBA"/>
</dbReference>
<dbReference type="SMART" id="SM00382">
    <property type="entry name" value="AAA"/>
    <property type="match status" value="1"/>
</dbReference>
<dbReference type="PANTHER" id="PTHR43875">
    <property type="entry name" value="MALTODEXTRIN IMPORT ATP-BINDING PROTEIN MSMX"/>
    <property type="match status" value="1"/>
</dbReference>
<dbReference type="Proteomes" id="UP000199495">
    <property type="component" value="Unassembled WGS sequence"/>
</dbReference>
<dbReference type="InterPro" id="IPR047641">
    <property type="entry name" value="ABC_transpr_MalK/UgpC-like"/>
</dbReference>
<dbReference type="GO" id="GO:0016887">
    <property type="term" value="F:ATP hydrolysis activity"/>
    <property type="evidence" value="ECO:0007669"/>
    <property type="project" value="InterPro"/>
</dbReference>
<evidence type="ECO:0000313" key="7">
    <source>
        <dbReference type="EMBL" id="SDG88850.1"/>
    </source>
</evidence>
<comment type="subcellular location">
    <subcellularLocation>
        <location evidence="1">Cell inner membrane</location>
        <topology evidence="1">Peripheral membrane protein</topology>
    </subcellularLocation>
</comment>
<evidence type="ECO:0000256" key="5">
    <source>
        <dbReference type="ARBA" id="ARBA00022840"/>
    </source>
</evidence>
<proteinExistence type="inferred from homology"/>
<evidence type="ECO:0000256" key="4">
    <source>
        <dbReference type="ARBA" id="ARBA00022741"/>
    </source>
</evidence>
<dbReference type="AlphaFoldDB" id="A0A1G7XYS4"/>
<dbReference type="PROSITE" id="PS50893">
    <property type="entry name" value="ABC_TRANSPORTER_2"/>
    <property type="match status" value="1"/>
</dbReference>
<dbReference type="FunFam" id="3.40.50.300:FF:000042">
    <property type="entry name" value="Maltose/maltodextrin ABC transporter, ATP-binding protein"/>
    <property type="match status" value="1"/>
</dbReference>
<comment type="similarity">
    <text evidence="2">Belongs to the ABC transporter superfamily.</text>
</comment>
<dbReference type="Gene3D" id="2.40.50.100">
    <property type="match status" value="1"/>
</dbReference>
<keyword evidence="3" id="KW-0813">Transport</keyword>
<evidence type="ECO:0000259" key="6">
    <source>
        <dbReference type="PROSITE" id="PS50893"/>
    </source>
</evidence>
<dbReference type="STRING" id="440168.SAMN04487974_11163"/>
<organism evidence="7 8">
    <name type="scientific">Pelagibacterium luteolum</name>
    <dbReference type="NCBI Taxonomy" id="440168"/>
    <lineage>
        <taxon>Bacteria</taxon>
        <taxon>Pseudomonadati</taxon>
        <taxon>Pseudomonadota</taxon>
        <taxon>Alphaproteobacteria</taxon>
        <taxon>Hyphomicrobiales</taxon>
        <taxon>Devosiaceae</taxon>
        <taxon>Pelagibacterium</taxon>
    </lineage>
</organism>
<protein>
    <submittedName>
        <fullName evidence="7">Iron(III) transport system ATP-binding protein</fullName>
    </submittedName>
</protein>
<dbReference type="Gene3D" id="3.40.50.300">
    <property type="entry name" value="P-loop containing nucleotide triphosphate hydrolases"/>
    <property type="match status" value="1"/>
</dbReference>
<dbReference type="RefSeq" id="WP_090597584.1">
    <property type="nucleotide sequence ID" value="NZ_FNCS01000011.1"/>
</dbReference>
<evidence type="ECO:0000256" key="1">
    <source>
        <dbReference type="ARBA" id="ARBA00004417"/>
    </source>
</evidence>
<dbReference type="OrthoDB" id="7817850at2"/>
<keyword evidence="4" id="KW-0547">Nucleotide-binding</keyword>
<dbReference type="InterPro" id="IPR027417">
    <property type="entry name" value="P-loop_NTPase"/>
</dbReference>
<evidence type="ECO:0000313" key="8">
    <source>
        <dbReference type="Proteomes" id="UP000199495"/>
    </source>
</evidence>
<dbReference type="Pfam" id="PF00005">
    <property type="entry name" value="ABC_tran"/>
    <property type="match status" value="1"/>
</dbReference>
<gene>
    <name evidence="7" type="ORF">SAMN04487974_11163</name>
</gene>
<dbReference type="PROSITE" id="PS00211">
    <property type="entry name" value="ABC_TRANSPORTER_1"/>
    <property type="match status" value="1"/>
</dbReference>
<evidence type="ECO:0000256" key="3">
    <source>
        <dbReference type="ARBA" id="ARBA00022448"/>
    </source>
</evidence>
<reference evidence="7 8" key="1">
    <citation type="submission" date="2016-10" db="EMBL/GenBank/DDBJ databases">
        <authorList>
            <person name="de Groot N.N."/>
        </authorList>
    </citation>
    <scope>NUCLEOTIDE SEQUENCE [LARGE SCALE GENOMIC DNA]</scope>
    <source>
        <strain evidence="7 8">CGMCC 1.10267</strain>
    </source>
</reference>
<dbReference type="SUPFAM" id="SSF52540">
    <property type="entry name" value="P-loop containing nucleoside triphosphate hydrolases"/>
    <property type="match status" value="1"/>
</dbReference>
<evidence type="ECO:0000256" key="2">
    <source>
        <dbReference type="ARBA" id="ARBA00005417"/>
    </source>
</evidence>
<dbReference type="InterPro" id="IPR008995">
    <property type="entry name" value="Mo/tungstate-bd_C_term_dom"/>
</dbReference>
<keyword evidence="5 7" id="KW-0067">ATP-binding</keyword>
<dbReference type="InterPro" id="IPR017871">
    <property type="entry name" value="ABC_transporter-like_CS"/>
</dbReference>
<keyword evidence="8" id="KW-1185">Reference proteome</keyword>
<dbReference type="GO" id="GO:0005524">
    <property type="term" value="F:ATP binding"/>
    <property type="evidence" value="ECO:0007669"/>
    <property type="project" value="UniProtKB-KW"/>
</dbReference>
<sequence length="388" mass="42212">MPTIRLKDAEKRYGGTAVKAVSNLNLEIGDGEFMCLLGPSGCGKTTTLRMISGLEHLSQGQITIGDRVVDCVSSGTFVTAEKRGMGLVFQSYALWPHMTIERNTDFGLRLRKVPKAEREARVEKVMKTLGIAQYRDRYPSQLSGGQQQRVALARMLAVNPDVLLLDEPLSNLDARLRLEMRAELKRLHEAFKTTIVFVTHDQWEAMTLATSIAVMSDGELQQVGTPNDIYERPANRFVAEFVGSPPINIIEMTDQSSGPLAGLARAYFSKFYPQLKSIGSVGMRPEAIGFVRDAGAVPEGSLSGRASVTGVLPTGGSWIIELVAEGSKLFLTTHQPPAVSDGAEGLFHVPPEALHVFDDKGDRDWVADIALSKGGEGRPEMVAKKAMA</sequence>
<dbReference type="GO" id="GO:0055052">
    <property type="term" value="C:ATP-binding cassette (ABC) transporter complex, substrate-binding subunit-containing"/>
    <property type="evidence" value="ECO:0007669"/>
    <property type="project" value="TreeGrafter"/>
</dbReference>
<dbReference type="InterPro" id="IPR003439">
    <property type="entry name" value="ABC_transporter-like_ATP-bd"/>
</dbReference>
<dbReference type="SUPFAM" id="SSF50331">
    <property type="entry name" value="MOP-like"/>
    <property type="match status" value="1"/>
</dbReference>
<dbReference type="EMBL" id="FNCS01000011">
    <property type="protein sequence ID" value="SDG88850.1"/>
    <property type="molecule type" value="Genomic_DNA"/>
</dbReference>